<organism evidence="1 2">
    <name type="scientific">Piedraia hortae CBS 480.64</name>
    <dbReference type="NCBI Taxonomy" id="1314780"/>
    <lineage>
        <taxon>Eukaryota</taxon>
        <taxon>Fungi</taxon>
        <taxon>Dikarya</taxon>
        <taxon>Ascomycota</taxon>
        <taxon>Pezizomycotina</taxon>
        <taxon>Dothideomycetes</taxon>
        <taxon>Dothideomycetidae</taxon>
        <taxon>Capnodiales</taxon>
        <taxon>Piedraiaceae</taxon>
        <taxon>Piedraia</taxon>
    </lineage>
</organism>
<evidence type="ECO:0000313" key="2">
    <source>
        <dbReference type="Proteomes" id="UP000799421"/>
    </source>
</evidence>
<proteinExistence type="predicted"/>
<name>A0A6A7BYZ0_9PEZI</name>
<keyword evidence="2" id="KW-1185">Reference proteome</keyword>
<sequence>MLVDGFSKALPFSKTLMTTLFAMGGVALGKTSLCVRDSGEMQASHHLLLFLKATPNSCFAIPLCLSSRSVITEQISDDHKEWSPQKIKANKLRWAAYAQDYAKWSEDDDLALRIIYDRCFPGMQPMVEQCSTAFEAWDVFRRPYSVIGYATVYKAVTTIRHASLWASKFLEDYTKGGTEIRFTVGDLVHFREWSIWCEI</sequence>
<dbReference type="AlphaFoldDB" id="A0A6A7BYZ0"/>
<protein>
    <submittedName>
        <fullName evidence="1">Uncharacterized protein</fullName>
    </submittedName>
</protein>
<dbReference type="EMBL" id="MU005981">
    <property type="protein sequence ID" value="KAF2860450.1"/>
    <property type="molecule type" value="Genomic_DNA"/>
</dbReference>
<accession>A0A6A7BYZ0</accession>
<evidence type="ECO:0000313" key="1">
    <source>
        <dbReference type="EMBL" id="KAF2860450.1"/>
    </source>
</evidence>
<reference evidence="1" key="1">
    <citation type="journal article" date="2020" name="Stud. Mycol.">
        <title>101 Dothideomycetes genomes: a test case for predicting lifestyles and emergence of pathogens.</title>
        <authorList>
            <person name="Haridas S."/>
            <person name="Albert R."/>
            <person name="Binder M."/>
            <person name="Bloem J."/>
            <person name="Labutti K."/>
            <person name="Salamov A."/>
            <person name="Andreopoulos B."/>
            <person name="Baker S."/>
            <person name="Barry K."/>
            <person name="Bills G."/>
            <person name="Bluhm B."/>
            <person name="Cannon C."/>
            <person name="Castanera R."/>
            <person name="Culley D."/>
            <person name="Daum C."/>
            <person name="Ezra D."/>
            <person name="Gonzalez J."/>
            <person name="Henrissat B."/>
            <person name="Kuo A."/>
            <person name="Liang C."/>
            <person name="Lipzen A."/>
            <person name="Lutzoni F."/>
            <person name="Magnuson J."/>
            <person name="Mondo S."/>
            <person name="Nolan M."/>
            <person name="Ohm R."/>
            <person name="Pangilinan J."/>
            <person name="Park H.-J."/>
            <person name="Ramirez L."/>
            <person name="Alfaro M."/>
            <person name="Sun H."/>
            <person name="Tritt A."/>
            <person name="Yoshinaga Y."/>
            <person name="Zwiers L.-H."/>
            <person name="Turgeon B."/>
            <person name="Goodwin S."/>
            <person name="Spatafora J."/>
            <person name="Crous P."/>
            <person name="Grigoriev I."/>
        </authorList>
    </citation>
    <scope>NUCLEOTIDE SEQUENCE</scope>
    <source>
        <strain evidence="1">CBS 480.64</strain>
    </source>
</reference>
<gene>
    <name evidence="1" type="ORF">K470DRAFT_264450</name>
</gene>
<dbReference type="Proteomes" id="UP000799421">
    <property type="component" value="Unassembled WGS sequence"/>
</dbReference>